<evidence type="ECO:0000313" key="1">
    <source>
        <dbReference type="EMBL" id="WAR25590.1"/>
    </source>
</evidence>
<organism evidence="1 2">
    <name type="scientific">Mya arenaria</name>
    <name type="common">Soft-shell clam</name>
    <dbReference type="NCBI Taxonomy" id="6604"/>
    <lineage>
        <taxon>Eukaryota</taxon>
        <taxon>Metazoa</taxon>
        <taxon>Spiralia</taxon>
        <taxon>Lophotrochozoa</taxon>
        <taxon>Mollusca</taxon>
        <taxon>Bivalvia</taxon>
        <taxon>Autobranchia</taxon>
        <taxon>Heteroconchia</taxon>
        <taxon>Euheterodonta</taxon>
        <taxon>Imparidentia</taxon>
        <taxon>Neoheterodontei</taxon>
        <taxon>Myida</taxon>
        <taxon>Myoidea</taxon>
        <taxon>Myidae</taxon>
        <taxon>Mya</taxon>
    </lineage>
</organism>
<keyword evidence="2" id="KW-1185">Reference proteome</keyword>
<sequence>MQSLLSNTSISDNCASVLDQLLGFSKDQVAGVLLCNGSTPCPAHKPYCTNAGCVFQCPLDSYVNGDHCVRDCAKR</sequence>
<reference evidence="1" key="1">
    <citation type="submission" date="2022-11" db="EMBL/GenBank/DDBJ databases">
        <title>Centuries of genome instability and evolution in soft-shell clam transmissible cancer (bioRxiv).</title>
        <authorList>
            <person name="Hart S.F.M."/>
            <person name="Yonemitsu M.A."/>
            <person name="Giersch R.M."/>
            <person name="Beal B.F."/>
            <person name="Arriagada G."/>
            <person name="Davis B.W."/>
            <person name="Ostrander E.A."/>
            <person name="Goff S.P."/>
            <person name="Metzger M.J."/>
        </authorList>
    </citation>
    <scope>NUCLEOTIDE SEQUENCE</scope>
    <source>
        <strain evidence="1">MELC-2E11</strain>
        <tissue evidence="1">Siphon/mantle</tissue>
    </source>
</reference>
<evidence type="ECO:0000313" key="2">
    <source>
        <dbReference type="Proteomes" id="UP001164746"/>
    </source>
</evidence>
<name>A0ABY7FUE6_MYAAR</name>
<accession>A0ABY7FUE6</accession>
<protein>
    <submittedName>
        <fullName evidence="1">Uncharacterized protein</fullName>
    </submittedName>
</protein>
<gene>
    <name evidence="1" type="ORF">MAR_011294</name>
</gene>
<proteinExistence type="predicted"/>
<dbReference type="EMBL" id="CP111025">
    <property type="protein sequence ID" value="WAR25590.1"/>
    <property type="molecule type" value="Genomic_DNA"/>
</dbReference>
<dbReference type="Proteomes" id="UP001164746">
    <property type="component" value="Chromosome 14"/>
</dbReference>